<evidence type="ECO:0000313" key="2">
    <source>
        <dbReference type="Proteomes" id="UP000007151"/>
    </source>
</evidence>
<protein>
    <submittedName>
        <fullName evidence="1">Uncharacterized protein</fullName>
    </submittedName>
</protein>
<proteinExistence type="predicted"/>
<dbReference type="EMBL" id="AGBW02012537">
    <property type="protein sequence ID" value="OWR44870.1"/>
    <property type="molecule type" value="Genomic_DNA"/>
</dbReference>
<evidence type="ECO:0000313" key="1">
    <source>
        <dbReference type="EMBL" id="OWR44870.1"/>
    </source>
</evidence>
<gene>
    <name evidence="1" type="ORF">KGM_208445</name>
</gene>
<dbReference type="InParanoid" id="A0A212ETQ1"/>
<dbReference type="AlphaFoldDB" id="A0A212ETQ1"/>
<dbReference type="Proteomes" id="UP000007151">
    <property type="component" value="Unassembled WGS sequence"/>
</dbReference>
<comment type="caution">
    <text evidence="1">The sequence shown here is derived from an EMBL/GenBank/DDBJ whole genome shotgun (WGS) entry which is preliminary data.</text>
</comment>
<sequence length="40" mass="4715">MKVYKKCIGEEITCGLTKLYDVFTIVDKPTKFVKKILRYT</sequence>
<accession>A0A212ETQ1</accession>
<organism evidence="1 2">
    <name type="scientific">Danaus plexippus plexippus</name>
    <dbReference type="NCBI Taxonomy" id="278856"/>
    <lineage>
        <taxon>Eukaryota</taxon>
        <taxon>Metazoa</taxon>
        <taxon>Ecdysozoa</taxon>
        <taxon>Arthropoda</taxon>
        <taxon>Hexapoda</taxon>
        <taxon>Insecta</taxon>
        <taxon>Pterygota</taxon>
        <taxon>Neoptera</taxon>
        <taxon>Endopterygota</taxon>
        <taxon>Lepidoptera</taxon>
        <taxon>Glossata</taxon>
        <taxon>Ditrysia</taxon>
        <taxon>Papilionoidea</taxon>
        <taxon>Nymphalidae</taxon>
        <taxon>Danainae</taxon>
        <taxon>Danaini</taxon>
        <taxon>Danaina</taxon>
        <taxon>Danaus</taxon>
        <taxon>Danaus</taxon>
    </lineage>
</organism>
<reference evidence="1 2" key="1">
    <citation type="journal article" date="2011" name="Cell">
        <title>The monarch butterfly genome yields insights into long-distance migration.</title>
        <authorList>
            <person name="Zhan S."/>
            <person name="Merlin C."/>
            <person name="Boore J.L."/>
            <person name="Reppert S.M."/>
        </authorList>
    </citation>
    <scope>NUCLEOTIDE SEQUENCE [LARGE SCALE GENOMIC DNA]</scope>
    <source>
        <strain evidence="1">F-2</strain>
    </source>
</reference>
<name>A0A212ETQ1_DANPL</name>
<keyword evidence="2" id="KW-1185">Reference proteome</keyword>
<dbReference type="KEGG" id="dpl:KGM_208445"/>